<protein>
    <recommendedName>
        <fullName evidence="1">RNA-directed RNA polymerase</fullName>
        <ecNumber evidence="1">2.7.7.48</ecNumber>
    </recommendedName>
    <alternativeName>
        <fullName evidence="7">RNA replicase beta chain</fullName>
    </alternativeName>
</protein>
<keyword evidence="6" id="KW-0693">Viral RNA replication</keyword>
<dbReference type="RefSeq" id="YP_010768921.1">
    <property type="nucleotide sequence ID" value="NC_073827.1"/>
</dbReference>
<evidence type="ECO:0000256" key="5">
    <source>
        <dbReference type="ARBA" id="ARBA00022741"/>
    </source>
</evidence>
<evidence type="ECO:0000256" key="2">
    <source>
        <dbReference type="ARBA" id="ARBA00022484"/>
    </source>
</evidence>
<keyword evidence="12" id="KW-1185">Reference proteome</keyword>
<dbReference type="InterPro" id="IPR005093">
    <property type="entry name" value="RNArep_beta"/>
</dbReference>
<keyword evidence="3" id="KW-0808">Transferase</keyword>
<accession>A0A8S5L4I4</accession>
<dbReference type="EMBL" id="BK014151">
    <property type="protein sequence ID" value="DAD52600.1"/>
    <property type="molecule type" value="Genomic_RNA"/>
</dbReference>
<dbReference type="Proteomes" id="UP000682349">
    <property type="component" value="Segment"/>
</dbReference>
<feature type="binding site" evidence="9">
    <location>
        <position position="265"/>
    </location>
    <ligand>
        <name>Mg(2+)</name>
        <dbReference type="ChEBI" id="CHEBI:18420"/>
        <label>2</label>
    </ligand>
</feature>
<feature type="binding site" evidence="9">
    <location>
        <position position="376"/>
    </location>
    <ligand>
        <name>Mg(2+)</name>
        <dbReference type="ChEBI" id="CHEBI:18420"/>
        <label>2</label>
    </ligand>
</feature>
<dbReference type="GO" id="GO:0003968">
    <property type="term" value="F:RNA-directed RNA polymerase activity"/>
    <property type="evidence" value="ECO:0007669"/>
    <property type="project" value="UniProtKB-KW"/>
</dbReference>
<evidence type="ECO:0000256" key="6">
    <source>
        <dbReference type="ARBA" id="ARBA00022953"/>
    </source>
</evidence>
<evidence type="ECO:0000313" key="11">
    <source>
        <dbReference type="EMBL" id="DAD52600.1"/>
    </source>
</evidence>
<comment type="catalytic activity">
    <reaction evidence="8">
        <text>RNA(n) + a ribonucleoside 5'-triphosphate = RNA(n+1) + diphosphate</text>
        <dbReference type="Rhea" id="RHEA:21248"/>
        <dbReference type="Rhea" id="RHEA-COMP:14527"/>
        <dbReference type="Rhea" id="RHEA-COMP:17342"/>
        <dbReference type="ChEBI" id="CHEBI:33019"/>
        <dbReference type="ChEBI" id="CHEBI:61557"/>
        <dbReference type="ChEBI" id="CHEBI:140395"/>
        <dbReference type="EC" id="2.7.7.48"/>
    </reaction>
</comment>
<feature type="binding site" evidence="9">
    <location>
        <position position="377"/>
    </location>
    <ligand>
        <name>Mg(2+)</name>
        <dbReference type="ChEBI" id="CHEBI:18420"/>
        <label>2</label>
    </ligand>
</feature>
<name>A0A8S5L4I4_9VIRU</name>
<sequence length="605" mass="67665">MASVSITALCDSLLHDLGCNNPGLLADCDIYREHRSIRVPPGCTGRQFAASALLRSIPSKFQDEIDKDDADLAAWELFRIANKACESWALRTEELGPYDEVIIGEFKRLVWDFFNPEGYPLLDLAAIIPYVDFGPGSSPGAISSDFVTKLGESQLSASSQLIIDLFYDWVKDHPTRVDCELTRSLSMGPPKILKAVRITAVPKKRTISRLVKPEPPLNMFFQKGIAEVLRRRLRDLFGIDLSCQPQINAEMARIGSIDRSFATIDLKSASDYLANGLCAWCIPRASLLWLNATRSSKARTDKGVAELHMMATMGNDFCFPLQTAIFTCAVLAVYKAMGLPIRKNGKALTLYRDVDSGEIKSLSRSRILPSFGVFGDDIVVLDQAYEPVCRFLSCLGFIPNMDKSFSSAAGNFRESCGADWIDGFNVRGVYCKSLKTIQDRYALINSLVDWSARTRISLVETIGLLASSVPPVLVPPWENPDSGIRAPERCLKEKHKVYKCYKAHKGLELQGSYLYKRYVAQVNEKPCDPDSPLAIKKGCYWNSSAVFLAAIKGHCRGGTVSLRMYETPYRKRLGVAPCWDYIPPQDERYVHRKIWFDLSTAYFED</sequence>
<evidence type="ECO:0000259" key="10">
    <source>
        <dbReference type="PROSITE" id="PS50522"/>
    </source>
</evidence>
<reference evidence="11" key="1">
    <citation type="submission" date="2020-09" db="EMBL/GenBank/DDBJ databases">
        <title>Leviviricetes taxonomy.</title>
        <authorList>
            <person name="Stockdale S.R."/>
            <person name="Callanan J."/>
            <person name="Adriaenssens E.M."/>
            <person name="Kuhn J.H."/>
            <person name="Rumnieks J."/>
            <person name="Shkoporov A."/>
            <person name="Draper L.A."/>
            <person name="Ross P."/>
            <person name="Hill C."/>
        </authorList>
    </citation>
    <scope>NUCLEOTIDE SEQUENCE</scope>
</reference>
<keyword evidence="9" id="KW-0479">Metal-binding</keyword>
<keyword evidence="2 11" id="KW-0696">RNA-directed RNA polymerase</keyword>
<evidence type="ECO:0000256" key="8">
    <source>
        <dbReference type="ARBA" id="ARBA00048744"/>
    </source>
</evidence>
<dbReference type="GO" id="GO:0046872">
    <property type="term" value="F:metal ion binding"/>
    <property type="evidence" value="ECO:0007669"/>
    <property type="project" value="UniProtKB-KW"/>
</dbReference>
<dbReference type="PROSITE" id="PS50522">
    <property type="entry name" value="RDRP_PHAGE"/>
    <property type="match status" value="1"/>
</dbReference>
<evidence type="ECO:0000313" key="12">
    <source>
        <dbReference type="Proteomes" id="UP000682349"/>
    </source>
</evidence>
<keyword evidence="9" id="KW-0460">Magnesium</keyword>
<dbReference type="Pfam" id="PF03431">
    <property type="entry name" value="RNA_replicase_B"/>
    <property type="match status" value="2"/>
</dbReference>
<keyword evidence="4" id="KW-0548">Nucleotidyltransferase</keyword>
<evidence type="ECO:0000256" key="4">
    <source>
        <dbReference type="ARBA" id="ARBA00022695"/>
    </source>
</evidence>
<dbReference type="GO" id="GO:0039694">
    <property type="term" value="P:viral RNA genome replication"/>
    <property type="evidence" value="ECO:0007669"/>
    <property type="project" value="InterPro"/>
</dbReference>
<feature type="domain" description="RdRp catalytic" evidence="10">
    <location>
        <begin position="250"/>
        <end position="408"/>
    </location>
</feature>
<evidence type="ECO:0000256" key="3">
    <source>
        <dbReference type="ARBA" id="ARBA00022679"/>
    </source>
</evidence>
<dbReference type="InterPro" id="IPR007096">
    <property type="entry name" value="RNA-dir_Rpol_cat_phage"/>
</dbReference>
<gene>
    <name evidence="11" type="primary">SRR6960549_1_3</name>
</gene>
<evidence type="ECO:0000256" key="9">
    <source>
        <dbReference type="PIRSR" id="PIRSR605093-1"/>
    </source>
</evidence>
<evidence type="ECO:0000256" key="7">
    <source>
        <dbReference type="ARBA" id="ARBA00030248"/>
    </source>
</evidence>
<comment type="cofactor">
    <cofactor evidence="9">
        <name>Mg(2+)</name>
        <dbReference type="ChEBI" id="CHEBI:18420"/>
    </cofactor>
    <text evidence="9">Binds 2 Mg(2+) per subunit.</text>
</comment>
<dbReference type="GO" id="GO:0000166">
    <property type="term" value="F:nucleotide binding"/>
    <property type="evidence" value="ECO:0007669"/>
    <property type="project" value="UniProtKB-KW"/>
</dbReference>
<evidence type="ECO:0000256" key="1">
    <source>
        <dbReference type="ARBA" id="ARBA00012494"/>
    </source>
</evidence>
<organism evidence="11 12">
    <name type="scientific">ssRNA phage SRR6960549_1</name>
    <dbReference type="NCBI Taxonomy" id="2786538"/>
    <lineage>
        <taxon>Viruses</taxon>
        <taxon>Riboviria</taxon>
        <taxon>Orthornavirae</taxon>
        <taxon>Lenarviricota</taxon>
        <taxon>Leviviricetes</taxon>
        <taxon>Norzivirales</taxon>
        <taxon>Atkinsviridae</taxon>
        <taxon>Aldormivirus</taxon>
        <taxon>Aldormivirus lutihabitans</taxon>
        <taxon>Qeihnovirus lutihabitans</taxon>
    </lineage>
</organism>
<keyword evidence="5" id="KW-0547">Nucleotide-binding</keyword>
<dbReference type="EC" id="2.7.7.48" evidence="1"/>
<dbReference type="KEGG" id="vg:80397148"/>
<proteinExistence type="predicted"/>
<dbReference type="GeneID" id="80397148"/>